<feature type="compositionally biased region" description="Acidic residues" evidence="10">
    <location>
        <begin position="1178"/>
        <end position="1191"/>
    </location>
</feature>
<feature type="region of interest" description="Disordered" evidence="10">
    <location>
        <begin position="1300"/>
        <end position="1378"/>
    </location>
</feature>
<dbReference type="InterPro" id="IPR052098">
    <property type="entry name" value="Presynaptic_Scaffold_Bsn/Pclo"/>
</dbReference>
<dbReference type="InterPro" id="IPR011011">
    <property type="entry name" value="Znf_FYVE_PHD"/>
</dbReference>
<evidence type="ECO:0000313" key="12">
    <source>
        <dbReference type="EMBL" id="CAK6972900.1"/>
    </source>
</evidence>
<protein>
    <submittedName>
        <fullName evidence="12">Protein bassoon</fullName>
    </submittedName>
</protein>
<feature type="compositionally biased region" description="Low complexity" evidence="10">
    <location>
        <begin position="3235"/>
        <end position="3256"/>
    </location>
</feature>
<feature type="compositionally biased region" description="Low complexity" evidence="10">
    <location>
        <begin position="4041"/>
        <end position="4057"/>
    </location>
</feature>
<feature type="compositionally biased region" description="Low complexity" evidence="10">
    <location>
        <begin position="1300"/>
        <end position="1319"/>
    </location>
</feature>
<dbReference type="SUPFAM" id="SSF57903">
    <property type="entry name" value="FYVE/PHD zinc finger"/>
    <property type="match status" value="2"/>
</dbReference>
<feature type="compositionally biased region" description="Low complexity" evidence="10">
    <location>
        <begin position="4081"/>
        <end position="4090"/>
    </location>
</feature>
<feature type="compositionally biased region" description="Basic and acidic residues" evidence="10">
    <location>
        <begin position="4269"/>
        <end position="4278"/>
    </location>
</feature>
<feature type="region of interest" description="Disordered" evidence="10">
    <location>
        <begin position="2920"/>
        <end position="2939"/>
    </location>
</feature>
<keyword evidence="3" id="KW-0677">Repeat</keyword>
<feature type="compositionally biased region" description="Polar residues" evidence="10">
    <location>
        <begin position="4064"/>
        <end position="4076"/>
    </location>
</feature>
<comment type="subcellular location">
    <subcellularLocation>
        <location evidence="8">Presynaptic active zone</location>
    </subcellularLocation>
</comment>
<feature type="compositionally biased region" description="Low complexity" evidence="10">
    <location>
        <begin position="2782"/>
        <end position="2798"/>
    </location>
</feature>
<dbReference type="Pfam" id="PF05715">
    <property type="entry name" value="zf-piccolo"/>
    <property type="match status" value="2"/>
</dbReference>
<feature type="compositionally biased region" description="Polar residues" evidence="10">
    <location>
        <begin position="400"/>
        <end position="415"/>
    </location>
</feature>
<feature type="region of interest" description="Disordered" evidence="10">
    <location>
        <begin position="2951"/>
        <end position="2970"/>
    </location>
</feature>
<keyword evidence="2" id="KW-0479">Metal-binding</keyword>
<feature type="compositionally biased region" description="Pro residues" evidence="10">
    <location>
        <begin position="3332"/>
        <end position="3341"/>
    </location>
</feature>
<accession>A0AAV1PN99</accession>
<evidence type="ECO:0000256" key="1">
    <source>
        <dbReference type="ARBA" id="ARBA00022553"/>
    </source>
</evidence>
<feature type="compositionally biased region" description="Acidic residues" evidence="10">
    <location>
        <begin position="1356"/>
        <end position="1373"/>
    </location>
</feature>
<feature type="compositionally biased region" description="Low complexity" evidence="10">
    <location>
        <begin position="2884"/>
        <end position="2903"/>
    </location>
</feature>
<feature type="compositionally biased region" description="Basic and acidic residues" evidence="10">
    <location>
        <begin position="1246"/>
        <end position="1261"/>
    </location>
</feature>
<feature type="region of interest" description="Disordered" evidence="10">
    <location>
        <begin position="4188"/>
        <end position="4280"/>
    </location>
</feature>
<feature type="region of interest" description="Disordered" evidence="10">
    <location>
        <begin position="3885"/>
        <end position="4162"/>
    </location>
</feature>
<feature type="coiled-coil region" evidence="9">
    <location>
        <begin position="2533"/>
        <end position="2647"/>
    </location>
</feature>
<evidence type="ECO:0000256" key="9">
    <source>
        <dbReference type="SAM" id="Coils"/>
    </source>
</evidence>
<dbReference type="GO" id="GO:0030424">
    <property type="term" value="C:axon"/>
    <property type="evidence" value="ECO:0007669"/>
    <property type="project" value="TreeGrafter"/>
</dbReference>
<sequence length="4320" mass="467576">MEGGEAGAAGMMGSVMPGGPATGPGAGQHMKPVNGAAAGGGMGVGGPGMGMTRGQMGQMGSPKLGMQQGGHGGGGMGGIGGGGMGGMGGMGGGGMGGMGGGGMGGMGGGGMGGMGAGGMGGMGGMGGGIGGGGRGAGMGTGGAIGSRAAEPYRLATHESPSSPRHMQSGQGTGMGQGSGPGHGMGQTPAGSGMGGHGGQTPGQHASRRNLQVDFSGSRTGRSPSASPDRGVTPTSPYSVPQIAPMPSSKLCPVCTTTELSNPPAVPNYNTCTQCKATVCNQCGFNPNPHLTEVQEWLCLNCQMQRALGIDMTTPRSKSQQQIHSPSHQAKPISHPQSYPPSQPGPQTQPHPQSYPPSQPGPQTQSHPQSYPPSKPGLQTQPHTSPGLQRHPTPGGPQAQIGPSQQGMRSDPYSQRGQGAPVAVGGAAGGPNQPGGPRIPHPGAVPLPGLAKAPSQPDLGRGSPMHQSMARHHDQTRSAGSSPAHRPQSQAPPPAQDGLTKLFGFGASLLNQASTLINVDPLPTASTQPSPARGKVVFSNAAPDNRQQQQGAPATKPFGMGGPHAPTQMGMLQQQSPIHHQRGPQQGYQQQQSPAHLQKAPQKKEPMVAPVPEPVKPKVNCPLCKTELNIGSSDPPNYNSCTQCHSQVCNLCGFNPTPHLVEKKEWLCLNCQTQRLMSGGGLDEPPLPVPHPSPKHQPMGSPRHQAPASQQSPLHKPTSQQGPKPGQPQTQKPQAGIGGSSPFAPTAAKQPTDIKTTTPATAPVPTTETQKQQKPTEEKPKTEPENQTAKDTKSSQKKGEQITPIKEMKKSRHYDDTKNNSTHDLSRSPQSLSDTGYSSDGISSSHSEITGLIQEEEMKLSERGISGRGSPPSPSEITKLESSMRPLLEKSLSEDKADRRGRKHRDRDLDDRGKQRPRSLSIPPDAYDSDEELEDILEEEEDGGDWEGKRKEGKEEKKEKKKKEKEAEPAEMTDEEFMRRQIMEMSADEENEEEEEMEEEEDEEDEGYGYQKPKKSHHKHIISDSGKEKRRLQHHSSSFEEETKSSTDVYKGSVEEGEEDVMASQGGLRRFKTIELNNTNSYSRDMELSSENDLSLDREPELEMESLTGSPEEHSRGDYSSTLPPTSSSYGSGQSPTSISSMEEDSDSSPSRRQRLEEAKQQRKARHRSHGPLLPTIEDSSEEDELREEEELLREQEKMREVEQQRIRSTARKTKRDKEELRAQRRRERSKTPPSNLSPIEDASPTEELRQAAEMEELHRSSASEYSPQSLDSEAEGYESKLYKSGSEYNLPTFMSLYSPVEKSSTTTTTTAPSSTSKPLKSAEEVYEEMMRKAEMLQKQQKQQQQQQQHGRHGQYYEEDVNGQGFDEEYEYEQEQTGYDNEAAETETDIYEEIRQTSQNITKMQQATDEQVEIEIESSYPDKQLLDTGSAFAKLLEQSNALLTPGTSPTQISAPVSFAETGGRIPDVRVTQHFSAKDGHKDRIKSQAGKNGITPAVAATTIAAYGVYARDAVTISQTSTSHTMTSTQSAMYGRHTGSPATSSATVSSVCSKIAEITQAYSQREVITRRVGETRGVQVRDSSTSSPERIIEPRSPKYTTYYRSTSPPLSPSPPPQSPTRSPSRRATAEFSTQTFSSALRMDSAGSGPTSPVIAQGTQTSHRSVSPRLYRQQSSQDAPYSPPSSPAKPVTVNTATSPLSSPTRFSRQSTFDTYSPCGSPPDTPPYQQSPTRSFYQTQRVEKVNVGTSMVTTVSTYTRGSMSMDNISLCRISTVPGTSRVEQGHMIQGGSVVDLRTATQPAPFIMTDQGMDLTSLATESRKYHGGSEGSRHSTIVQPLIMNLNAQETTTPTTVSVTVAASMFMTQPKQPTVYGDPHQNRIDLGQGMGSAVCYSQNKPPISTQTDPSIPKIDAKLEDLSVQQRELQLQQEKLQKQQELLEQQLQQHHHMQHQQQQVSALARYNLTGQISPLMKKDLLVSQTSTASAVVSAVSPVINPEMYGTGPVELKGKPSPPGVISGKSPHSMVVQIDGGPEQARAVTQLVKVEEGQDAMDLAGGQIKPDNQPACCDVVYRLPFGGSCVGVSEKEGVRPPSAPALTYESDQERQPGRYEEYSMDGRKAYTLPFPGRLQPSMSDTNLADAGLQSYQSKLEPHLQAPEELAMDLTAMKQGYGGYIGMQYGSYTDLRHGGDITAQTLPIRRYNSLSNISSDYGYSARDIASFHEANLAQYSATTAREISRMCAALNSIDRYGSNPDLMQFASFGRGTGPGTARLAAGLGMRQNLLFGLDGKPISHSQALTNLINARQASLRAMYPAAIRSSDGMIYSTIQTPIASTLPITTQPASVLRPLLRGVYRPYPSANMTPVPLSSLTRLPMNPRMPLSGQGPVRYPTPGLLQTVSTAATTAAASTIAPATAPSSVAMTTTSSTVQDEPVYLGKGATVTSSSEITSVPGTVVIPVEPQQQPINLSQAHLNNQQQQQPSAAHAYPPIAPSHTHGYTQPPVGPSAPASGLPIPGGLPPFPPPGAIHKEGETEADRLHRQQKQLLQMERERVELEKLRQLRLQEELERERIELKLHREKEQILVHRELQELQNIKEQVIQQQQHEREKQLVVQREQLAQQKSQLDQIQSLQQQLQQQLQEQKRQKTAAAVQGIQLDASGQPLHPYMDSQMGSRSLPNSSSEMCLRSQEEHMETRSNMRKHSSMTRLSRDSLDGDGVVFYGSPRRIVDSCVQTDDEDGEERYMMRHRTRRRGRSVDCSVQTDDDEDKAETGQPVRRRRSRFSRHSESNATGSSTAATTTASTDTKTDTPKMVSSSIAIQTIREMSCQTEVEHLGRISPAIHVTVPDPNKVEIVHYISGPERTQKGQSLACQTDPEAQSQGVVAPQLSVPTTVSPYSSSISTGTQQSGSADLQNQQRQQQHITANAAKFERRRPDPLDINYQPHNHLHNESISSIIRQQQTAPKSPQVLYSPVSPVSPHRLLENSLSSERLNKAHVTPQQKSYTAESPQRHPSVPRPIKSTQRSMSDPKPLSPTTDEHTKARLSLYQQQALQNQLAALQQSSLLRKVKRTLPSPPPEETTSVHLPMMTPALQQVYLPNVPSLKPSSRSGLAAKASLLKDLTHELKAVEQESTKLRKQQAELEEEEKEIDAKLRYLELGIHQRKETLVKERERRDIAYLRCMGDTRDYMSDSELNNLRLAAAAASHETNGLLTTRPSTAPLSQFTSDLNTAAQYPPTSSFLSCQYPQSQPAAPSQQSSVPYQSTTFNQPPYPTVSQSQALPQPTPLQSHAHPPGPTYQSQTSYPSHTYPQTQPPYPQTDMGLPAAPQPQPQPGHTGFGPAPPGQPPYPTHSSPYPSAVSSYPSQTTPYPGQPQADILTVHPGRPRQTSLADLEHKMPTNYETISNPTVVVTTTAQGATYSSAAPSYDQYTGTTTMASSYGPYGSAPVSSSYGGYSAMPPSTYGQYTSSSASSYGQYTTTTANTYGYPTTTASSYGQYSSTVSNAYGHSVDSPSTYSTADGMYMAPGLEQNIPRNYMMIDDVSELTAKDGLGTTTGDMMHHGSSGRYPGDIHGHSSTTRGGTGSSSYGRAPEEEAAMQEELYDHHGRGKSSYRHGPLGGSSSSVSASMGGGSSYYYDYDYKHGSIRSGVQKPSSSSRSLLAPAVMSSKRSKHRKLGSMEQKISKFSPIEEARDVEADLASYSSAAGGTYPSSHIRGRQLIEDYGFKKTSYDSTTHGSRYYGSMGEEDDRIYYTSTGRSRSTGYGMDKISSKDYSGYRSRSYERDDRSYRSGYSRGRHPNRQYSEEESPLSPLGRLMGSGRSSSLGPDPYDSRSNRYQYYDGQYGSSHSLPDVQDHIRDLPRTHVYKSDDTYLIDDYHCAVSDSEAYHLGQEETDWFEKPRSSSRHYGSSHSTGRRSHSVKHTYHDYDEPPEEDLWPQDEYGQGGRHSSSRDHRHHGSTSRHSSSSRHSDAEQRASRSSKGHPKDPTMRHDPSVRSSSTGRRGDSRSGGYHSSEYSRDPSGHHHGQRSSRQGDPHRSSRSKSQQQVDMQGQPPGTSRSGSSSRAQGPAGGPTGSSRQGVPGSQTDGVPGQRTQLQQQAQTSAVRPGQPGVAATTGPQQQPPPQGQGMGMGMGMGMGQGQAKPGQMGPAGGPMGQARQTGPTGNTPATMAKIDTPPVTAIGAKAAPVMATKAAQPPLTGIGSKAAPRPGGIGSAAAGQPGMEGDGMFSKILPGGAAEQAGKLGEEREEGERERDGGGAERRAEHTANKNCNPPDTSCLRPEHTGRENTLRSLAARQSLQANIYLQEDYLRHPASPAKERDSTLTPTSLEP</sequence>
<feature type="compositionally biased region" description="Polar residues" evidence="10">
    <location>
        <begin position="313"/>
        <end position="327"/>
    </location>
</feature>
<feature type="compositionally biased region" description="Pro residues" evidence="10">
    <location>
        <begin position="2511"/>
        <end position="2520"/>
    </location>
</feature>
<feature type="compositionally biased region" description="Polar residues" evidence="10">
    <location>
        <begin position="208"/>
        <end position="225"/>
    </location>
</feature>
<feature type="compositionally biased region" description="Basic and acidic residues" evidence="10">
    <location>
        <begin position="886"/>
        <end position="897"/>
    </location>
</feature>
<feature type="region of interest" description="Disordered" evidence="10">
    <location>
        <begin position="2082"/>
        <end position="2104"/>
    </location>
</feature>
<evidence type="ECO:0000256" key="4">
    <source>
        <dbReference type="ARBA" id="ARBA00022771"/>
    </source>
</evidence>
<keyword evidence="5" id="KW-0862">Zinc</keyword>
<feature type="compositionally biased region" description="Gly residues" evidence="10">
    <location>
        <begin position="4116"/>
        <end position="4128"/>
    </location>
</feature>
<keyword evidence="6" id="KW-0770">Synapse</keyword>
<feature type="compositionally biased region" description="Basic residues" evidence="10">
    <location>
        <begin position="3904"/>
        <end position="3913"/>
    </location>
</feature>
<feature type="compositionally biased region" description="Basic and acidic residues" evidence="10">
    <location>
        <begin position="1320"/>
        <end position="1335"/>
    </location>
</feature>
<feature type="compositionally biased region" description="Low complexity" evidence="10">
    <location>
        <begin position="832"/>
        <end position="849"/>
    </location>
</feature>
<feature type="compositionally biased region" description="Low complexity" evidence="10">
    <location>
        <begin position="1118"/>
        <end position="1140"/>
    </location>
</feature>
<evidence type="ECO:0000256" key="10">
    <source>
        <dbReference type="SAM" id="MobiDB-lite"/>
    </source>
</evidence>
<feature type="compositionally biased region" description="Pro residues" evidence="10">
    <location>
        <begin position="337"/>
        <end position="359"/>
    </location>
</feature>
<keyword evidence="13" id="KW-1185">Reference proteome</keyword>
<feature type="compositionally biased region" description="Polar residues" evidence="10">
    <location>
        <begin position="4147"/>
        <end position="4157"/>
    </location>
</feature>
<feature type="domain" description="Zinc finger piccolo-type" evidence="11">
    <location>
        <begin position="250"/>
        <end position="307"/>
    </location>
</feature>
<feature type="region of interest" description="Disordered" evidence="10">
    <location>
        <begin position="3743"/>
        <end position="3844"/>
    </location>
</feature>
<dbReference type="EMBL" id="CAWUFR010000216">
    <property type="protein sequence ID" value="CAK6972900.1"/>
    <property type="molecule type" value="Genomic_DNA"/>
</dbReference>
<keyword evidence="1" id="KW-0597">Phosphoprotein</keyword>
<feature type="compositionally biased region" description="Polar residues" evidence="10">
    <location>
        <begin position="3257"/>
        <end position="3280"/>
    </location>
</feature>
<feature type="compositionally biased region" description="Low complexity" evidence="10">
    <location>
        <begin position="3566"/>
        <end position="3581"/>
    </location>
</feature>
<feature type="compositionally biased region" description="Low complexity" evidence="10">
    <location>
        <begin position="2501"/>
        <end position="2510"/>
    </location>
</feature>
<proteinExistence type="predicted"/>
<feature type="compositionally biased region" description="Polar residues" evidence="10">
    <location>
        <begin position="1262"/>
        <end position="1271"/>
    </location>
</feature>
<dbReference type="FunFam" id="3.30.40.10:FF:000326">
    <property type="entry name" value="Bassoon presynaptic cytomatrix protein"/>
    <property type="match status" value="1"/>
</dbReference>
<feature type="compositionally biased region" description="Basic and acidic residues" evidence="10">
    <location>
        <begin position="3771"/>
        <end position="3780"/>
    </location>
</feature>
<feature type="compositionally biased region" description="Basic and acidic residues" evidence="10">
    <location>
        <begin position="945"/>
        <end position="967"/>
    </location>
</feature>
<keyword evidence="4" id="KW-0863">Zinc-finger</keyword>
<feature type="compositionally biased region" description="Polar residues" evidence="10">
    <location>
        <begin position="1074"/>
        <end position="1092"/>
    </location>
</feature>
<feature type="region of interest" description="Disordered" evidence="10">
    <location>
        <begin position="3597"/>
        <end position="3616"/>
    </location>
</feature>
<dbReference type="GO" id="GO:1904071">
    <property type="term" value="P:presynaptic active zone assembly"/>
    <property type="evidence" value="ECO:0007669"/>
    <property type="project" value="TreeGrafter"/>
</dbReference>
<feature type="region of interest" description="Disordered" evidence="10">
    <location>
        <begin position="3544"/>
        <end position="3582"/>
    </location>
</feature>
<dbReference type="PANTHER" id="PTHR14113:SF1">
    <property type="entry name" value="PROTEIN BASSOON"/>
    <property type="match status" value="1"/>
</dbReference>
<keyword evidence="9" id="KW-0175">Coiled coil</keyword>
<feature type="compositionally biased region" description="Polar residues" evidence="10">
    <location>
        <begin position="2991"/>
        <end position="3001"/>
    </location>
</feature>
<dbReference type="GO" id="GO:0098978">
    <property type="term" value="C:glutamatergic synapse"/>
    <property type="evidence" value="ECO:0007669"/>
    <property type="project" value="TreeGrafter"/>
</dbReference>
<evidence type="ECO:0000256" key="7">
    <source>
        <dbReference type="ARBA" id="ARBA00023273"/>
    </source>
</evidence>
<feature type="compositionally biased region" description="Gly residues" evidence="10">
    <location>
        <begin position="170"/>
        <end position="184"/>
    </location>
</feature>
<dbReference type="GO" id="GO:0098982">
    <property type="term" value="C:GABA-ergic synapse"/>
    <property type="evidence" value="ECO:0007669"/>
    <property type="project" value="TreeGrafter"/>
</dbReference>
<feature type="compositionally biased region" description="Acidic residues" evidence="10">
    <location>
        <begin position="985"/>
        <end position="1006"/>
    </location>
</feature>
<feature type="compositionally biased region" description="Acidic residues" evidence="10">
    <location>
        <begin position="926"/>
        <end position="944"/>
    </location>
</feature>
<feature type="region of interest" description="Disordered" evidence="10">
    <location>
        <begin position="4298"/>
        <end position="4320"/>
    </location>
</feature>
<gene>
    <name evidence="12" type="ORF">FSCOSCO3_A015938</name>
</gene>
<dbReference type="GO" id="GO:0098882">
    <property type="term" value="F:structural constituent of presynaptic active zone"/>
    <property type="evidence" value="ECO:0007669"/>
    <property type="project" value="TreeGrafter"/>
</dbReference>
<feature type="region of interest" description="Disordered" evidence="10">
    <location>
        <begin position="2467"/>
        <end position="2524"/>
    </location>
</feature>
<feature type="compositionally biased region" description="Low complexity" evidence="10">
    <location>
        <begin position="2467"/>
        <end position="2481"/>
    </location>
</feature>
<feature type="compositionally biased region" description="Gly residues" evidence="10">
    <location>
        <begin position="191"/>
        <end position="200"/>
    </location>
</feature>
<feature type="region of interest" description="Disordered" evidence="10">
    <location>
        <begin position="678"/>
        <end position="1278"/>
    </location>
</feature>
<feature type="compositionally biased region" description="Polar residues" evidence="10">
    <location>
        <begin position="1688"/>
        <end position="1710"/>
    </location>
</feature>
<organism evidence="12 13">
    <name type="scientific">Scomber scombrus</name>
    <name type="common">Atlantic mackerel</name>
    <name type="synonym">Scomber vernalis</name>
    <dbReference type="NCBI Taxonomy" id="13677"/>
    <lineage>
        <taxon>Eukaryota</taxon>
        <taxon>Metazoa</taxon>
        <taxon>Chordata</taxon>
        <taxon>Craniata</taxon>
        <taxon>Vertebrata</taxon>
        <taxon>Euteleostomi</taxon>
        <taxon>Actinopterygii</taxon>
        <taxon>Neopterygii</taxon>
        <taxon>Teleostei</taxon>
        <taxon>Neoteleostei</taxon>
        <taxon>Acanthomorphata</taxon>
        <taxon>Pelagiaria</taxon>
        <taxon>Scombriformes</taxon>
        <taxon>Scombridae</taxon>
        <taxon>Scomber</taxon>
    </lineage>
</organism>
<feature type="compositionally biased region" description="Low complexity" evidence="10">
    <location>
        <begin position="1337"/>
        <end position="1348"/>
    </location>
</feature>
<feature type="region of interest" description="Disordered" evidence="10">
    <location>
        <begin position="311"/>
        <end position="501"/>
    </location>
</feature>
<feature type="region of interest" description="Disordered" evidence="10">
    <location>
        <begin position="2979"/>
        <end position="3032"/>
    </location>
</feature>
<feature type="region of interest" description="Disordered" evidence="10">
    <location>
        <begin position="1"/>
        <end position="41"/>
    </location>
</feature>
<feature type="region of interest" description="Disordered" evidence="10">
    <location>
        <begin position="3234"/>
        <end position="3374"/>
    </location>
</feature>
<feature type="region of interest" description="Disordered" evidence="10">
    <location>
        <begin position="541"/>
        <end position="614"/>
    </location>
</feature>
<feature type="region of interest" description="Disordered" evidence="10">
    <location>
        <begin position="1573"/>
        <end position="1730"/>
    </location>
</feature>
<evidence type="ECO:0000256" key="5">
    <source>
        <dbReference type="ARBA" id="ARBA00022833"/>
    </source>
</evidence>
<reference evidence="12 13" key="1">
    <citation type="submission" date="2024-01" db="EMBL/GenBank/DDBJ databases">
        <authorList>
            <person name="Alioto T."/>
            <person name="Alioto T."/>
            <person name="Gomez Garrido J."/>
        </authorList>
    </citation>
    <scope>NUCLEOTIDE SEQUENCE [LARGE SCALE GENOMIC DNA]</scope>
</reference>
<keyword evidence="7" id="KW-0966">Cell projection</keyword>
<feature type="compositionally biased region" description="Low complexity" evidence="10">
    <location>
        <begin position="755"/>
        <end position="772"/>
    </location>
</feature>
<name>A0AAV1PN99_SCOSC</name>
<feature type="compositionally biased region" description="Basic and acidic residues" evidence="10">
    <location>
        <begin position="3973"/>
        <end position="3984"/>
    </location>
</feature>
<feature type="coiled-coil region" evidence="9">
    <location>
        <begin position="1911"/>
        <end position="1948"/>
    </location>
</feature>
<feature type="compositionally biased region" description="Low complexity" evidence="10">
    <location>
        <begin position="8"/>
        <end position="19"/>
    </location>
</feature>
<dbReference type="Gene3D" id="3.30.40.10">
    <property type="entry name" value="Zinc/RING finger domain, C3HC4 (zinc finger)"/>
    <property type="match status" value="2"/>
</dbReference>
<dbReference type="InterPro" id="IPR013083">
    <property type="entry name" value="Znf_RING/FYVE/PHD"/>
</dbReference>
<dbReference type="Proteomes" id="UP001314229">
    <property type="component" value="Unassembled WGS sequence"/>
</dbReference>
<feature type="region of interest" description="Disordered" evidence="10">
    <location>
        <begin position="155"/>
        <end position="242"/>
    </location>
</feature>
<evidence type="ECO:0000313" key="13">
    <source>
        <dbReference type="Proteomes" id="UP001314229"/>
    </source>
</evidence>
<evidence type="ECO:0000259" key="11">
    <source>
        <dbReference type="Pfam" id="PF05715"/>
    </source>
</evidence>
<feature type="compositionally biased region" description="Basic and acidic residues" evidence="10">
    <location>
        <begin position="4232"/>
        <end position="4256"/>
    </location>
</feature>
<feature type="compositionally biased region" description="Pro residues" evidence="10">
    <location>
        <begin position="1606"/>
        <end position="1615"/>
    </location>
</feature>
<feature type="domain" description="Zinc finger piccolo-type" evidence="11">
    <location>
        <begin position="619"/>
        <end position="676"/>
    </location>
</feature>
<evidence type="ECO:0000256" key="6">
    <source>
        <dbReference type="ARBA" id="ARBA00023018"/>
    </source>
</evidence>
<dbReference type="PANTHER" id="PTHR14113">
    <property type="entry name" value="PICCOLO/BASSOON"/>
    <property type="match status" value="1"/>
</dbReference>
<dbReference type="CDD" id="cd15772">
    <property type="entry name" value="FYVE2_BSN_PCLO"/>
    <property type="match status" value="1"/>
</dbReference>
<dbReference type="GO" id="GO:0008270">
    <property type="term" value="F:zinc ion binding"/>
    <property type="evidence" value="ECO:0007669"/>
    <property type="project" value="UniProtKB-KW"/>
</dbReference>
<feature type="region of interest" description="Disordered" evidence="10">
    <location>
        <begin position="3638"/>
        <end position="3671"/>
    </location>
</feature>
<feature type="compositionally biased region" description="Low complexity" evidence="10">
    <location>
        <begin position="3342"/>
        <end position="3356"/>
    </location>
</feature>
<dbReference type="GO" id="GO:0035418">
    <property type="term" value="P:protein localization to synapse"/>
    <property type="evidence" value="ECO:0007669"/>
    <property type="project" value="TreeGrafter"/>
</dbReference>
<comment type="caution">
    <text evidence="12">The sequence shown here is derived from an EMBL/GenBank/DDBJ whole genome shotgun (WGS) entry which is preliminary data.</text>
</comment>
<feature type="compositionally biased region" description="Low complexity" evidence="10">
    <location>
        <begin position="3800"/>
        <end position="3818"/>
    </location>
</feature>
<feature type="compositionally biased region" description="Polar residues" evidence="10">
    <location>
        <begin position="3744"/>
        <end position="3753"/>
    </location>
</feature>
<feature type="compositionally biased region" description="Polar residues" evidence="10">
    <location>
        <begin position="376"/>
        <end position="386"/>
    </location>
</feature>
<feature type="compositionally biased region" description="Basic and acidic residues" evidence="10">
    <location>
        <begin position="773"/>
        <end position="799"/>
    </location>
</feature>
<feature type="coiled-coil region" evidence="9">
    <location>
        <begin position="3104"/>
        <end position="3148"/>
    </location>
</feature>
<dbReference type="InterPro" id="IPR008899">
    <property type="entry name" value="Znf_piccolo"/>
</dbReference>
<feature type="compositionally biased region" description="Polar residues" evidence="10">
    <location>
        <begin position="818"/>
        <end position="831"/>
    </location>
</feature>
<feature type="compositionally biased region" description="Basic and acidic residues" evidence="10">
    <location>
        <begin position="1192"/>
        <end position="1205"/>
    </location>
</feature>
<feature type="region of interest" description="Disordered" evidence="10">
    <location>
        <begin position="2884"/>
        <end position="2912"/>
    </location>
</feature>
<feature type="compositionally biased region" description="Low complexity" evidence="10">
    <location>
        <begin position="715"/>
        <end position="733"/>
    </location>
</feature>
<feature type="region of interest" description="Disordered" evidence="10">
    <location>
        <begin position="2726"/>
        <end position="2807"/>
    </location>
</feature>
<feature type="compositionally biased region" description="Low complexity" evidence="10">
    <location>
        <begin position="582"/>
        <end position="591"/>
    </location>
</feature>
<evidence type="ECO:0000256" key="3">
    <source>
        <dbReference type="ARBA" id="ARBA00022737"/>
    </source>
</evidence>
<evidence type="ECO:0000256" key="2">
    <source>
        <dbReference type="ARBA" id="ARBA00022723"/>
    </source>
</evidence>
<evidence type="ECO:0000256" key="8">
    <source>
        <dbReference type="ARBA" id="ARBA00034101"/>
    </source>
</evidence>
<dbReference type="GO" id="GO:0048788">
    <property type="term" value="C:cytoskeleton of presynaptic active zone"/>
    <property type="evidence" value="ECO:0007669"/>
    <property type="project" value="TreeGrafter"/>
</dbReference>
<feature type="compositionally biased region" description="Low complexity" evidence="10">
    <location>
        <begin position="1594"/>
        <end position="1605"/>
    </location>
</feature>